<reference evidence="3" key="1">
    <citation type="journal article" date="2017" name="Gigascience">
        <title>The genome draft of coconut (Cocos nucifera).</title>
        <authorList>
            <person name="Xiao Y."/>
            <person name="Xu P."/>
            <person name="Fan H."/>
            <person name="Baudouin L."/>
            <person name="Xia W."/>
            <person name="Bocs S."/>
            <person name="Xu J."/>
            <person name="Li Q."/>
            <person name="Guo A."/>
            <person name="Zhou L."/>
            <person name="Li J."/>
            <person name="Wu Y."/>
            <person name="Ma Z."/>
            <person name="Armero A."/>
            <person name="Issali A.E."/>
            <person name="Liu N."/>
            <person name="Peng M."/>
            <person name="Yang Y."/>
        </authorList>
    </citation>
    <scope>NUCLEOTIDE SEQUENCE</scope>
    <source>
        <tissue evidence="3">Spear leaf of Hainan Tall coconut</tissue>
    </source>
</reference>
<name>A0A8K0HYV8_COCNU</name>
<dbReference type="EMBL" id="CM017873">
    <property type="protein sequence ID" value="KAG1330449.1"/>
    <property type="molecule type" value="Genomic_DNA"/>
</dbReference>
<dbReference type="Proteomes" id="UP000797356">
    <property type="component" value="Chromosome 2"/>
</dbReference>
<feature type="compositionally biased region" description="Basic and acidic residues" evidence="1">
    <location>
        <begin position="177"/>
        <end position="189"/>
    </location>
</feature>
<proteinExistence type="predicted"/>
<dbReference type="Gene3D" id="3.40.30.10">
    <property type="entry name" value="Glutaredoxin"/>
    <property type="match status" value="1"/>
</dbReference>
<dbReference type="InterPro" id="IPR002109">
    <property type="entry name" value="Glutaredoxin"/>
</dbReference>
<keyword evidence="4" id="KW-1185">Reference proteome</keyword>
<feature type="region of interest" description="Disordered" evidence="1">
    <location>
        <begin position="483"/>
        <end position="514"/>
    </location>
</feature>
<feature type="compositionally biased region" description="Pro residues" evidence="1">
    <location>
        <begin position="147"/>
        <end position="163"/>
    </location>
</feature>
<gene>
    <name evidence="3" type="ORF">COCNU_02G004170</name>
</gene>
<dbReference type="Pfam" id="PF00462">
    <property type="entry name" value="Glutaredoxin"/>
    <property type="match status" value="1"/>
</dbReference>
<feature type="domain" description="Glutaredoxin" evidence="2">
    <location>
        <begin position="216"/>
        <end position="286"/>
    </location>
</feature>
<evidence type="ECO:0000259" key="2">
    <source>
        <dbReference type="Pfam" id="PF00462"/>
    </source>
</evidence>
<dbReference type="PANTHER" id="PTHR45669:SF7">
    <property type="entry name" value="F1N19.7"/>
    <property type="match status" value="1"/>
</dbReference>
<feature type="compositionally biased region" description="Basic and acidic residues" evidence="1">
    <location>
        <begin position="488"/>
        <end position="501"/>
    </location>
</feature>
<dbReference type="InterPro" id="IPR036249">
    <property type="entry name" value="Thioredoxin-like_sf"/>
</dbReference>
<evidence type="ECO:0000313" key="4">
    <source>
        <dbReference type="Proteomes" id="UP000797356"/>
    </source>
</evidence>
<protein>
    <submittedName>
        <fullName evidence="3">Putative drebrin-like</fullName>
    </submittedName>
</protein>
<dbReference type="SUPFAM" id="SSF52833">
    <property type="entry name" value="Thioredoxin-like"/>
    <property type="match status" value="1"/>
</dbReference>
<dbReference type="PROSITE" id="PS51354">
    <property type="entry name" value="GLUTAREDOXIN_2"/>
    <property type="match status" value="1"/>
</dbReference>
<dbReference type="Pfam" id="PF23733">
    <property type="entry name" value="GRXCR1-2_C"/>
    <property type="match status" value="1"/>
</dbReference>
<feature type="region of interest" description="Disordered" evidence="1">
    <location>
        <begin position="84"/>
        <end position="209"/>
    </location>
</feature>
<dbReference type="AlphaFoldDB" id="A0A8K0HYV8"/>
<feature type="compositionally biased region" description="Pro residues" evidence="1">
    <location>
        <begin position="95"/>
        <end position="115"/>
    </location>
</feature>
<comment type="caution">
    <text evidence="3">The sequence shown here is derived from an EMBL/GenBank/DDBJ whole genome shotgun (WGS) entry which is preliminary data.</text>
</comment>
<evidence type="ECO:0000256" key="1">
    <source>
        <dbReference type="SAM" id="MobiDB-lite"/>
    </source>
</evidence>
<sequence length="620" mass="68079">MGCASSKLAVAAVPTDVYRPPPTSIALFDVGTIEEPWLITTTAEDDPKKQQHQQEKKVITSVPLPLLEKLETYELAPHSWSEVSQALEDLKPSLHQPPPPPPPEANPSRLPPPSSDPKKTSQKAGSFHTLEELDAQLSSPNKNKKPPSSPPRARSPPRPPPPELAGFKPVKENSFIIRDRQQRESKKGGGDSVRWRRRDPLEGYPERCPPGNGDGVVLYTTTLRGVRRTFEDCERARRAVEAHAVEAGVEVEERNVSLHGEYLKEVRELVGEGAAVPRLFIRGKYVGGVEEVVEFGETGKLREMLRWVAARGGKGKGGWRECEGCGGARFVPCLECNGSCKVVGENGKSQMDPLMAKTLKKLSVRRLRTRILSAKFQTFESSSVEASDVAPSIVSLPVSIDTREDDPLSVNDSQNPMKNAEVEPVDSTREVIDTAANSIMKATTEIVPTISPMLVAKMEEDLLRGMTESMEVVNPLYLAEGIEPRSSSGDHHEEEVSRRPEVSSSKRGPITPEPSAELQVVRKRLKRLEKAGIDFVTKACKLRFYAGFSRCKKMVLSCLSESDTEFLLTNRSNVSLGSVIRIYLGEFMSASNIIMGTNKVDSGMQADGTGIEEGPSEADR</sequence>
<dbReference type="PANTHER" id="PTHR45669">
    <property type="entry name" value="GLUTAREDOXIN DOMAIN-CONTAINING CYSTEINE-RICH PROTEIN CG12206-RELATED"/>
    <property type="match status" value="1"/>
</dbReference>
<reference evidence="3" key="2">
    <citation type="submission" date="2019-07" db="EMBL/GenBank/DDBJ databases">
        <authorList>
            <person name="Yang Y."/>
            <person name="Bocs S."/>
            <person name="Baudouin L."/>
        </authorList>
    </citation>
    <scope>NUCLEOTIDE SEQUENCE</scope>
    <source>
        <tissue evidence="3">Spear leaf of Hainan Tall coconut</tissue>
    </source>
</reference>
<organism evidence="3 4">
    <name type="scientific">Cocos nucifera</name>
    <name type="common">Coconut palm</name>
    <dbReference type="NCBI Taxonomy" id="13894"/>
    <lineage>
        <taxon>Eukaryota</taxon>
        <taxon>Viridiplantae</taxon>
        <taxon>Streptophyta</taxon>
        <taxon>Embryophyta</taxon>
        <taxon>Tracheophyta</taxon>
        <taxon>Spermatophyta</taxon>
        <taxon>Magnoliopsida</taxon>
        <taxon>Liliopsida</taxon>
        <taxon>Arecaceae</taxon>
        <taxon>Arecoideae</taxon>
        <taxon>Cocoseae</taxon>
        <taxon>Attaleinae</taxon>
        <taxon>Cocos</taxon>
    </lineage>
</organism>
<accession>A0A8K0HYV8</accession>
<dbReference type="OrthoDB" id="423313at2759"/>
<evidence type="ECO:0000313" key="3">
    <source>
        <dbReference type="EMBL" id="KAG1330449.1"/>
    </source>
</evidence>